<dbReference type="Proteomes" id="UP001595715">
    <property type="component" value="Unassembled WGS sequence"/>
</dbReference>
<organism evidence="1 2">
    <name type="scientific">Paenibacillus xanthanilyticus</name>
    <dbReference type="NCBI Taxonomy" id="1783531"/>
    <lineage>
        <taxon>Bacteria</taxon>
        <taxon>Bacillati</taxon>
        <taxon>Bacillota</taxon>
        <taxon>Bacilli</taxon>
        <taxon>Bacillales</taxon>
        <taxon>Paenibacillaceae</taxon>
        <taxon>Paenibacillus</taxon>
    </lineage>
</organism>
<sequence length="83" mass="9191">MSEVFIARKPFKGSSAKEIPLDGQEMVSLTLFNDSNSEVTFKAGVFEFTVAANDAFDERIDPFTKLEITAASGSYRGYCRIRA</sequence>
<reference evidence="2" key="1">
    <citation type="journal article" date="2019" name="Int. J. Syst. Evol. Microbiol.">
        <title>The Global Catalogue of Microorganisms (GCM) 10K type strain sequencing project: providing services to taxonomists for standard genome sequencing and annotation.</title>
        <authorList>
            <consortium name="The Broad Institute Genomics Platform"/>
            <consortium name="The Broad Institute Genome Sequencing Center for Infectious Disease"/>
            <person name="Wu L."/>
            <person name="Ma J."/>
        </authorList>
    </citation>
    <scope>NUCLEOTIDE SEQUENCE [LARGE SCALE GENOMIC DNA]</scope>
    <source>
        <strain evidence="2">IBRC-M 10987</strain>
    </source>
</reference>
<gene>
    <name evidence="1" type="ORF">ACFOZ8_28725</name>
</gene>
<dbReference type="RefSeq" id="WP_377722191.1">
    <property type="nucleotide sequence ID" value="NZ_JBHSAM010000036.1"/>
</dbReference>
<accession>A0ABV8KC37</accession>
<dbReference type="EMBL" id="JBHSAM010000036">
    <property type="protein sequence ID" value="MFC4103609.1"/>
    <property type="molecule type" value="Genomic_DNA"/>
</dbReference>
<name>A0ABV8KC37_9BACL</name>
<evidence type="ECO:0000313" key="1">
    <source>
        <dbReference type="EMBL" id="MFC4103609.1"/>
    </source>
</evidence>
<protein>
    <submittedName>
        <fullName evidence="1">Uncharacterized protein</fullName>
    </submittedName>
</protein>
<comment type="caution">
    <text evidence="1">The sequence shown here is derived from an EMBL/GenBank/DDBJ whole genome shotgun (WGS) entry which is preliminary data.</text>
</comment>
<keyword evidence="2" id="KW-1185">Reference proteome</keyword>
<proteinExistence type="predicted"/>
<evidence type="ECO:0000313" key="2">
    <source>
        <dbReference type="Proteomes" id="UP001595715"/>
    </source>
</evidence>